<evidence type="ECO:0000313" key="1">
    <source>
        <dbReference type="EMBL" id="ANS78966.1"/>
    </source>
</evidence>
<keyword evidence="2" id="KW-1185">Reference proteome</keyword>
<evidence type="ECO:0000313" key="2">
    <source>
        <dbReference type="Proteomes" id="UP000092482"/>
    </source>
</evidence>
<dbReference type="EMBL" id="CP014989">
    <property type="protein sequence ID" value="ANS78966.1"/>
    <property type="molecule type" value="Genomic_DNA"/>
</dbReference>
<name>A0A1B1NC12_9MICO</name>
<dbReference type="AlphaFoldDB" id="A0A1B1NC12"/>
<proteinExistence type="predicted"/>
<sequence>MQAGQQDLVLRLLERGHGTVLGRELFELGLTPETTRVLVSRKLLVRAGRGAFIDGAAYASADPEGRHVLRSVALARTWPPGVLVSHSSGALLHDLPLVQPVGDRVHGCRRTAGQHRRRKAYTIHTGYADATWTTIRGVQVLEPRLVVMGVAELHGRDAAVAAADAGVHRGLVQAQDLRDALVGRDHHPAHAVMTQVAELVDGRTESPAESLGRLLLVDLGYRPVPQVEIRDAFGAFLGRVDFLLDGTRVVIEIDGMGKYATAEDLAAEKRRELGLRRAGYVVVRLVWSDLRHPGRVRALVEAALATAA</sequence>
<protein>
    <recommendedName>
        <fullName evidence="3">DUF559 domain-containing protein</fullName>
    </recommendedName>
</protein>
<organism evidence="1 2">
    <name type="scientific">Serinicoccus hydrothermalis</name>
    <dbReference type="NCBI Taxonomy" id="1758689"/>
    <lineage>
        <taxon>Bacteria</taxon>
        <taxon>Bacillati</taxon>
        <taxon>Actinomycetota</taxon>
        <taxon>Actinomycetes</taxon>
        <taxon>Micrococcales</taxon>
        <taxon>Ornithinimicrobiaceae</taxon>
        <taxon>Serinicoccus</taxon>
    </lineage>
</organism>
<reference evidence="1 2" key="1">
    <citation type="submission" date="2016-03" db="EMBL/GenBank/DDBJ databases">
        <title>Shallow-sea hydrothermal system.</title>
        <authorList>
            <person name="Tang K."/>
        </authorList>
    </citation>
    <scope>NUCLEOTIDE SEQUENCE [LARGE SCALE GENOMIC DNA]</scope>
    <source>
        <strain evidence="1 2">JLT9</strain>
    </source>
</reference>
<dbReference type="KEGG" id="serj:SGUI_1570"/>
<accession>A0A1B1NC12</accession>
<dbReference type="STRING" id="1758689.SGUI_1570"/>
<evidence type="ECO:0008006" key="3">
    <source>
        <dbReference type="Google" id="ProtNLM"/>
    </source>
</evidence>
<gene>
    <name evidence="1" type="ORF">SGUI_1570</name>
</gene>
<dbReference type="Proteomes" id="UP000092482">
    <property type="component" value="Chromosome"/>
</dbReference>